<proteinExistence type="inferred from homology"/>
<dbReference type="InterPro" id="IPR004556">
    <property type="entry name" value="HemK-like"/>
</dbReference>
<dbReference type="RefSeq" id="WP_307204771.1">
    <property type="nucleotide sequence ID" value="NZ_JAUSSU010000005.1"/>
</dbReference>
<dbReference type="HAMAP" id="MF_02126">
    <property type="entry name" value="RF_methyltr_PrmC"/>
    <property type="match status" value="1"/>
</dbReference>
<evidence type="ECO:0000313" key="8">
    <source>
        <dbReference type="EMBL" id="MDQ0113567.1"/>
    </source>
</evidence>
<dbReference type="PROSITE" id="PS00092">
    <property type="entry name" value="N6_MTASE"/>
    <property type="match status" value="1"/>
</dbReference>
<feature type="domain" description="Methyltransferase small" evidence="6">
    <location>
        <begin position="132"/>
        <end position="220"/>
    </location>
</feature>
<dbReference type="Pfam" id="PF17827">
    <property type="entry name" value="PrmC_N"/>
    <property type="match status" value="1"/>
</dbReference>
<dbReference type="Gene3D" id="3.40.50.150">
    <property type="entry name" value="Vaccinia Virus protein VP39"/>
    <property type="match status" value="1"/>
</dbReference>
<dbReference type="InterPro" id="IPR007848">
    <property type="entry name" value="Small_mtfrase_dom"/>
</dbReference>
<evidence type="ECO:0000256" key="3">
    <source>
        <dbReference type="ARBA" id="ARBA00022691"/>
    </source>
</evidence>
<dbReference type="NCBIfam" id="TIGR03534">
    <property type="entry name" value="RF_mod_PrmC"/>
    <property type="match status" value="1"/>
</dbReference>
<feature type="binding site" evidence="5">
    <location>
        <begin position="216"/>
        <end position="219"/>
    </location>
    <ligand>
        <name>substrate</name>
    </ligand>
</feature>
<accession>A0ABT9U1R0</accession>
<comment type="caution">
    <text evidence="5">Lacks conserved residue(s) required for the propagation of feature annotation.</text>
</comment>
<keyword evidence="3 5" id="KW-0949">S-adenosyl-L-methionine</keyword>
<evidence type="ECO:0000256" key="1">
    <source>
        <dbReference type="ARBA" id="ARBA00022603"/>
    </source>
</evidence>
<dbReference type="CDD" id="cd02440">
    <property type="entry name" value="AdoMet_MTases"/>
    <property type="match status" value="1"/>
</dbReference>
<dbReference type="InterPro" id="IPR029063">
    <property type="entry name" value="SAM-dependent_MTases_sf"/>
</dbReference>
<dbReference type="EC" id="2.1.1.297" evidence="5"/>
<evidence type="ECO:0000256" key="2">
    <source>
        <dbReference type="ARBA" id="ARBA00022679"/>
    </source>
</evidence>
<dbReference type="SUPFAM" id="SSF53335">
    <property type="entry name" value="S-adenosyl-L-methionine-dependent methyltransferases"/>
    <property type="match status" value="1"/>
</dbReference>
<dbReference type="NCBIfam" id="TIGR00536">
    <property type="entry name" value="hemK_fam"/>
    <property type="match status" value="1"/>
</dbReference>
<dbReference type="GO" id="GO:0032259">
    <property type="term" value="P:methylation"/>
    <property type="evidence" value="ECO:0007669"/>
    <property type="project" value="UniProtKB-KW"/>
</dbReference>
<evidence type="ECO:0000259" key="7">
    <source>
        <dbReference type="Pfam" id="PF17827"/>
    </source>
</evidence>
<feature type="domain" description="Release factor glutamine methyltransferase N-terminal" evidence="7">
    <location>
        <begin position="20"/>
        <end position="89"/>
    </location>
</feature>
<comment type="catalytic activity">
    <reaction evidence="4 5">
        <text>L-glutaminyl-[peptide chain release factor] + S-adenosyl-L-methionine = N(5)-methyl-L-glutaminyl-[peptide chain release factor] + S-adenosyl-L-homocysteine + H(+)</text>
        <dbReference type="Rhea" id="RHEA:42896"/>
        <dbReference type="Rhea" id="RHEA-COMP:10271"/>
        <dbReference type="Rhea" id="RHEA-COMP:10272"/>
        <dbReference type="ChEBI" id="CHEBI:15378"/>
        <dbReference type="ChEBI" id="CHEBI:30011"/>
        <dbReference type="ChEBI" id="CHEBI:57856"/>
        <dbReference type="ChEBI" id="CHEBI:59789"/>
        <dbReference type="ChEBI" id="CHEBI:61891"/>
        <dbReference type="EC" id="2.1.1.297"/>
    </reaction>
</comment>
<organism evidence="8 9">
    <name type="scientific">Paenibacillus harenae</name>
    <dbReference type="NCBI Taxonomy" id="306543"/>
    <lineage>
        <taxon>Bacteria</taxon>
        <taxon>Bacillati</taxon>
        <taxon>Bacillota</taxon>
        <taxon>Bacilli</taxon>
        <taxon>Bacillales</taxon>
        <taxon>Paenibacillaceae</taxon>
        <taxon>Paenibacillus</taxon>
    </lineage>
</organism>
<evidence type="ECO:0000259" key="6">
    <source>
        <dbReference type="Pfam" id="PF05175"/>
    </source>
</evidence>
<comment type="function">
    <text evidence="5">Methylates the class 1 translation termination release factors RF1/PrfA and RF2/PrfB on the glutamine residue of the universally conserved GGQ motif.</text>
</comment>
<feature type="binding site" evidence="5">
    <location>
        <position position="163"/>
    </location>
    <ligand>
        <name>S-adenosyl-L-methionine</name>
        <dbReference type="ChEBI" id="CHEBI:59789"/>
    </ligand>
</feature>
<dbReference type="PANTHER" id="PTHR18895:SF74">
    <property type="entry name" value="MTRF1L RELEASE FACTOR GLUTAMINE METHYLTRANSFERASE"/>
    <property type="match status" value="1"/>
</dbReference>
<dbReference type="Proteomes" id="UP001229346">
    <property type="component" value="Unassembled WGS sequence"/>
</dbReference>
<keyword evidence="9" id="KW-1185">Reference proteome</keyword>
<keyword evidence="1 5" id="KW-0489">Methyltransferase</keyword>
<evidence type="ECO:0000313" key="9">
    <source>
        <dbReference type="Proteomes" id="UP001229346"/>
    </source>
</evidence>
<feature type="binding site" evidence="5">
    <location>
        <begin position="140"/>
        <end position="144"/>
    </location>
    <ligand>
        <name>S-adenosyl-L-methionine</name>
        <dbReference type="ChEBI" id="CHEBI:59789"/>
    </ligand>
</feature>
<gene>
    <name evidence="5" type="primary">prmC</name>
    <name evidence="8" type="ORF">J2T15_003008</name>
</gene>
<dbReference type="InterPro" id="IPR002052">
    <property type="entry name" value="DNA_methylase_N6_adenine_CS"/>
</dbReference>
<dbReference type="PANTHER" id="PTHR18895">
    <property type="entry name" value="HEMK METHYLTRANSFERASE"/>
    <property type="match status" value="1"/>
</dbReference>
<dbReference type="Gene3D" id="1.10.8.10">
    <property type="entry name" value="DNA helicase RuvA subunit, C-terminal domain"/>
    <property type="match status" value="1"/>
</dbReference>
<evidence type="ECO:0000256" key="5">
    <source>
        <dbReference type="HAMAP-Rule" id="MF_02126"/>
    </source>
</evidence>
<comment type="similarity">
    <text evidence="5">Belongs to the protein N5-glutamine methyltransferase family. PrmC subfamily.</text>
</comment>
<dbReference type="EMBL" id="JAUSSU010000005">
    <property type="protein sequence ID" value="MDQ0113567.1"/>
    <property type="molecule type" value="Genomic_DNA"/>
</dbReference>
<comment type="caution">
    <text evidence="8">The sequence shown here is derived from an EMBL/GenBank/DDBJ whole genome shotgun (WGS) entry which is preliminary data.</text>
</comment>
<dbReference type="InterPro" id="IPR050320">
    <property type="entry name" value="N5-glutamine_MTase"/>
</dbReference>
<dbReference type="InterPro" id="IPR019874">
    <property type="entry name" value="RF_methyltr_PrmC"/>
</dbReference>
<name>A0ABT9U1R0_PAEHA</name>
<dbReference type="GO" id="GO:0102559">
    <property type="term" value="F:peptide chain release factor N(5)-glutamine methyltransferase activity"/>
    <property type="evidence" value="ECO:0007669"/>
    <property type="project" value="UniProtKB-EC"/>
</dbReference>
<protein>
    <recommendedName>
        <fullName evidence="5">Release factor glutamine methyltransferase</fullName>
        <shortName evidence="5">RF MTase</shortName>
        <ecNumber evidence="5">2.1.1.297</ecNumber>
    </recommendedName>
    <alternativeName>
        <fullName evidence="5">N5-glutamine methyltransferase PrmC</fullName>
    </alternativeName>
    <alternativeName>
        <fullName evidence="5">Protein-(glutamine-N5) MTase PrmC</fullName>
    </alternativeName>
    <alternativeName>
        <fullName evidence="5">Protein-glutamine N-methyltransferase PrmC</fullName>
    </alternativeName>
</protein>
<feature type="binding site" evidence="5">
    <location>
        <position position="216"/>
    </location>
    <ligand>
        <name>S-adenosyl-L-methionine</name>
        <dbReference type="ChEBI" id="CHEBI:59789"/>
    </ligand>
</feature>
<dbReference type="InterPro" id="IPR040758">
    <property type="entry name" value="PrmC_N"/>
</dbReference>
<keyword evidence="2 5" id="KW-0808">Transferase</keyword>
<reference evidence="8 9" key="1">
    <citation type="submission" date="2023-07" db="EMBL/GenBank/DDBJ databases">
        <title>Sorghum-associated microbial communities from plants grown in Nebraska, USA.</title>
        <authorList>
            <person name="Schachtman D."/>
        </authorList>
    </citation>
    <scope>NUCLEOTIDE SEQUENCE [LARGE SCALE GENOMIC DNA]</scope>
    <source>
        <strain evidence="8 9">CC482</strain>
    </source>
</reference>
<dbReference type="Pfam" id="PF05175">
    <property type="entry name" value="MTS"/>
    <property type="match status" value="1"/>
</dbReference>
<sequence>MMGDREDGNGTAQRLTLREAMLGAANELAAQGVDEARSNAELLLLHVLGMERSQLLRDFGEPFPADKAEAWTELVRRKALGEPIQYMIGEQWFYGRPFAVTPAVLIPRPETELLVEAVLEAADKLWPPEAEPAPTVVDVGTGSGAIAVTLASQRPRWRLCASDLSPDALAVARTNVARHEADGRIAFVQGDLLAPFVPGRDKTEHAGLRIDVLVSNPPYIPAADMEGLQREVRDYEPHLALVGGEDGLDPYRRMIDQLPQLAVLPRIVAFELGIGQPRLVAAMLERMSAWDDIRIITDYGGIERHVIATQSQPRE</sequence>
<evidence type="ECO:0000256" key="4">
    <source>
        <dbReference type="ARBA" id="ARBA00048391"/>
    </source>
</evidence>